<dbReference type="AlphaFoldDB" id="A0A0A9AG63"/>
<reference evidence="1" key="2">
    <citation type="journal article" date="2015" name="Data Brief">
        <title>Shoot transcriptome of the giant reed, Arundo donax.</title>
        <authorList>
            <person name="Barrero R.A."/>
            <person name="Guerrero F.D."/>
            <person name="Moolhuijzen P."/>
            <person name="Goolsby J.A."/>
            <person name="Tidwell J."/>
            <person name="Bellgard S.E."/>
            <person name="Bellgard M.I."/>
        </authorList>
    </citation>
    <scope>NUCLEOTIDE SEQUENCE</scope>
    <source>
        <tissue evidence="1">Shoot tissue taken approximately 20 cm above the soil surface</tissue>
    </source>
</reference>
<dbReference type="EMBL" id="GBRH01247246">
    <property type="protein sequence ID" value="JAD50649.1"/>
    <property type="molecule type" value="Transcribed_RNA"/>
</dbReference>
<sequence>MCNFCFVTLKCDQLALSLHDKCDD</sequence>
<accession>A0A0A9AG63</accession>
<protein>
    <submittedName>
        <fullName evidence="1">Uncharacterized protein</fullName>
    </submittedName>
</protein>
<proteinExistence type="predicted"/>
<organism evidence="1">
    <name type="scientific">Arundo donax</name>
    <name type="common">Giant reed</name>
    <name type="synonym">Donax arundinaceus</name>
    <dbReference type="NCBI Taxonomy" id="35708"/>
    <lineage>
        <taxon>Eukaryota</taxon>
        <taxon>Viridiplantae</taxon>
        <taxon>Streptophyta</taxon>
        <taxon>Embryophyta</taxon>
        <taxon>Tracheophyta</taxon>
        <taxon>Spermatophyta</taxon>
        <taxon>Magnoliopsida</taxon>
        <taxon>Liliopsida</taxon>
        <taxon>Poales</taxon>
        <taxon>Poaceae</taxon>
        <taxon>PACMAD clade</taxon>
        <taxon>Arundinoideae</taxon>
        <taxon>Arundineae</taxon>
        <taxon>Arundo</taxon>
    </lineage>
</organism>
<reference evidence="1" key="1">
    <citation type="submission" date="2014-09" db="EMBL/GenBank/DDBJ databases">
        <authorList>
            <person name="Magalhaes I.L.F."/>
            <person name="Oliveira U."/>
            <person name="Santos F.R."/>
            <person name="Vidigal T.H.D.A."/>
            <person name="Brescovit A.D."/>
            <person name="Santos A.J."/>
        </authorList>
    </citation>
    <scope>NUCLEOTIDE SEQUENCE</scope>
    <source>
        <tissue evidence="1">Shoot tissue taken approximately 20 cm above the soil surface</tissue>
    </source>
</reference>
<name>A0A0A9AG63_ARUDO</name>
<evidence type="ECO:0000313" key="1">
    <source>
        <dbReference type="EMBL" id="JAD50649.1"/>
    </source>
</evidence>